<reference evidence="1 2" key="1">
    <citation type="submission" date="2024-06" db="EMBL/GenBank/DDBJ databases">
        <title>Novosphingobium rhizovicinus M1R2S20.</title>
        <authorList>
            <person name="Sun J.-Q."/>
        </authorList>
    </citation>
    <scope>NUCLEOTIDE SEQUENCE [LARGE SCALE GENOMIC DNA]</scope>
    <source>
        <strain evidence="1 2">M1R2S20</strain>
    </source>
</reference>
<evidence type="ECO:0008006" key="3">
    <source>
        <dbReference type="Google" id="ProtNLM"/>
    </source>
</evidence>
<dbReference type="Proteomes" id="UP001556118">
    <property type="component" value="Unassembled WGS sequence"/>
</dbReference>
<comment type="caution">
    <text evidence="1">The sequence shown here is derived from an EMBL/GenBank/DDBJ whole genome shotgun (WGS) entry which is preliminary data.</text>
</comment>
<gene>
    <name evidence="1" type="ORF">ABUH87_05570</name>
</gene>
<keyword evidence="2" id="KW-1185">Reference proteome</keyword>
<proteinExistence type="predicted"/>
<evidence type="ECO:0000313" key="1">
    <source>
        <dbReference type="EMBL" id="MEW9854644.1"/>
    </source>
</evidence>
<protein>
    <recommendedName>
        <fullName evidence="3">Lipoprotein</fullName>
    </recommendedName>
</protein>
<evidence type="ECO:0000313" key="2">
    <source>
        <dbReference type="Proteomes" id="UP001556118"/>
    </source>
</evidence>
<sequence>MRSRAAKLLTVLAAGGILVLSGCKQEEESAVAPPVEPMVTETAPEPEVIPTGESTGEASGIAADLDMDALQERAEPKRLLRFYTDAIRLGDWEAAAKAWTLDAMMTPEKLKAQFGGVAGPKVAVGKGDSSSAAGTLFFQAPVVIDFPDGRPSRRGTIILRRANDVPGASAEQLVWRIERSSVVEQ</sequence>
<accession>A0ABV3R970</accession>
<name>A0ABV3R970_9SPHN</name>
<organism evidence="1 2">
    <name type="scientific">Novosphingobium rhizovicinum</name>
    <dbReference type="NCBI Taxonomy" id="3228928"/>
    <lineage>
        <taxon>Bacteria</taxon>
        <taxon>Pseudomonadati</taxon>
        <taxon>Pseudomonadota</taxon>
        <taxon>Alphaproteobacteria</taxon>
        <taxon>Sphingomonadales</taxon>
        <taxon>Sphingomonadaceae</taxon>
        <taxon>Novosphingobium</taxon>
    </lineage>
</organism>
<dbReference type="RefSeq" id="WP_367772130.1">
    <property type="nucleotide sequence ID" value="NZ_JBFNXR010000021.1"/>
</dbReference>
<dbReference type="PROSITE" id="PS51257">
    <property type="entry name" value="PROKAR_LIPOPROTEIN"/>
    <property type="match status" value="1"/>
</dbReference>
<dbReference type="EMBL" id="JBFNXR010000021">
    <property type="protein sequence ID" value="MEW9854644.1"/>
    <property type="molecule type" value="Genomic_DNA"/>
</dbReference>